<name>A0AAV9I7A3_9RHOD</name>
<sequence length="492" mass="57956">MDGFDPNIEDRRSNFKVVYAPSGLGTSVHHYLIAVFARHHQIPVQYFGNTTFLLEELPDEQTVARKYAAMLLFMNARILDNLDYSYAWRHRFDFLNDVPMKLAVYLALQKGDLELCEKINLQFIFGGSQHREFRDIWVSRCYNSIHYVEALSMKEFAAWQKLDDYPLVLKENCSKLMELSSLVPSLIAALVKMTRIFPHFSFEQLADKFYRKTAYEMKRKDNQYVHSKRTPRRITCKGGYLDRGLVITANRFHLRFCNSIARDILLKTFSEFCSTPFVVVLMIIIFIWCLSECPMIELHSRGHIGRIQFTTNKFWRFDGKRFDPPLKKIMNSCWVRLCKNHAKFDYAYVDMSNSGWTLYLFMAAASLFPNRNKNPTQLELLFSSEPCHLALLLKSFFDESFYVAPISNEEGKIVDFQVTDCHGVSYRDRVRVFYVTFLTREQMEGGEVPAFVELITFEDYPVHIKSCIDEFYRTYRIIIMLRQRSGKRRNKF</sequence>
<evidence type="ECO:0000313" key="1">
    <source>
        <dbReference type="EMBL" id="KAK4522786.1"/>
    </source>
</evidence>
<dbReference type="EMBL" id="JANCYU010000008">
    <property type="protein sequence ID" value="KAK4522786.1"/>
    <property type="molecule type" value="Genomic_DNA"/>
</dbReference>
<dbReference type="AlphaFoldDB" id="A0AAV9I7A3"/>
<protein>
    <submittedName>
        <fullName evidence="1">Uncharacterized protein</fullName>
    </submittedName>
</protein>
<keyword evidence="2" id="KW-1185">Reference proteome</keyword>
<comment type="caution">
    <text evidence="1">The sequence shown here is derived from an EMBL/GenBank/DDBJ whole genome shotgun (WGS) entry which is preliminary data.</text>
</comment>
<gene>
    <name evidence="1" type="ORF">GAYE_PCTG30G0676</name>
</gene>
<proteinExistence type="predicted"/>
<organism evidence="1 2">
    <name type="scientific">Galdieria yellowstonensis</name>
    <dbReference type="NCBI Taxonomy" id="3028027"/>
    <lineage>
        <taxon>Eukaryota</taxon>
        <taxon>Rhodophyta</taxon>
        <taxon>Bangiophyceae</taxon>
        <taxon>Galdieriales</taxon>
        <taxon>Galdieriaceae</taxon>
        <taxon>Galdieria</taxon>
    </lineage>
</organism>
<evidence type="ECO:0000313" key="2">
    <source>
        <dbReference type="Proteomes" id="UP001300502"/>
    </source>
</evidence>
<reference evidence="1 2" key="1">
    <citation type="submission" date="2022-07" db="EMBL/GenBank/DDBJ databases">
        <title>Genome-wide signatures of adaptation to extreme environments.</title>
        <authorList>
            <person name="Cho C.H."/>
            <person name="Yoon H.S."/>
        </authorList>
    </citation>
    <scope>NUCLEOTIDE SEQUENCE [LARGE SCALE GENOMIC DNA]</scope>
    <source>
        <strain evidence="1 2">108.79 E11</strain>
    </source>
</reference>
<dbReference type="Proteomes" id="UP001300502">
    <property type="component" value="Unassembled WGS sequence"/>
</dbReference>
<accession>A0AAV9I7A3</accession>